<dbReference type="PRINTS" id="PR00032">
    <property type="entry name" value="HTHARAC"/>
</dbReference>
<dbReference type="EMBL" id="JACOGA010000002">
    <property type="protein sequence ID" value="MBC3872495.1"/>
    <property type="molecule type" value="Genomic_DNA"/>
</dbReference>
<sequence length="310" mass="34613">MASALINTTEELQNWFHQSGVSDPLHTCIGPLPLSKASLGRWSCNRPDERIHSNFPHPDCYRIAVMLAPLEARIWDAGSPIWGGMIAANRFRICPPGESGSWRRMSACDIVNIFIPITFVDQFAALRGDHKHNSLTATSFTHDKQVLELVHQMLDARIIAGPLATQVCDSAMTILVSYLLEHYSKPQLQDESCGVSGLSGLSGARLRKILAFMAEHLDAMISNAQLAAICNMSEAHFSREFRRAMGLPPHQYMMKLRLEHACLALLQEDARIVDIAYECGFNNASHFTRSFAAQFGMPPAQYRMQRRCAN</sequence>
<protein>
    <submittedName>
        <fullName evidence="5">Helix-turn-helix transcriptional regulator</fullName>
    </submittedName>
</protein>
<keyword evidence="3" id="KW-0804">Transcription</keyword>
<reference evidence="5 6" key="1">
    <citation type="submission" date="2020-08" db="EMBL/GenBank/DDBJ databases">
        <title>Novel species isolated from subtropical streams in China.</title>
        <authorList>
            <person name="Lu H."/>
        </authorList>
    </citation>
    <scope>NUCLEOTIDE SEQUENCE [LARGE SCALE GENOMIC DNA]</scope>
    <source>
        <strain evidence="5 6">LX15W</strain>
    </source>
</reference>
<proteinExistence type="predicted"/>
<organism evidence="5 6">
    <name type="scientific">Undibacterium flavidum</name>
    <dbReference type="NCBI Taxonomy" id="2762297"/>
    <lineage>
        <taxon>Bacteria</taxon>
        <taxon>Pseudomonadati</taxon>
        <taxon>Pseudomonadota</taxon>
        <taxon>Betaproteobacteria</taxon>
        <taxon>Burkholderiales</taxon>
        <taxon>Oxalobacteraceae</taxon>
        <taxon>Undibacterium</taxon>
    </lineage>
</organism>
<evidence type="ECO:0000313" key="5">
    <source>
        <dbReference type="EMBL" id="MBC3872495.1"/>
    </source>
</evidence>
<keyword evidence="2" id="KW-0238">DNA-binding</keyword>
<dbReference type="Gene3D" id="1.10.10.60">
    <property type="entry name" value="Homeodomain-like"/>
    <property type="match status" value="2"/>
</dbReference>
<evidence type="ECO:0000256" key="2">
    <source>
        <dbReference type="ARBA" id="ARBA00023125"/>
    </source>
</evidence>
<dbReference type="InterPro" id="IPR009057">
    <property type="entry name" value="Homeodomain-like_sf"/>
</dbReference>
<comment type="caution">
    <text evidence="5">The sequence shown here is derived from an EMBL/GenBank/DDBJ whole genome shotgun (WGS) entry which is preliminary data.</text>
</comment>
<dbReference type="InterPro" id="IPR018062">
    <property type="entry name" value="HTH_AraC-typ_CS"/>
</dbReference>
<keyword evidence="1" id="KW-0805">Transcription regulation</keyword>
<gene>
    <name evidence="5" type="ORF">H8K55_02755</name>
</gene>
<feature type="domain" description="HTH araC/xylS-type" evidence="4">
    <location>
        <begin position="207"/>
        <end position="305"/>
    </location>
</feature>
<name>A0ABR6Y7B0_9BURK</name>
<dbReference type="PROSITE" id="PS00041">
    <property type="entry name" value="HTH_ARAC_FAMILY_1"/>
    <property type="match status" value="1"/>
</dbReference>
<dbReference type="InterPro" id="IPR020449">
    <property type="entry name" value="Tscrpt_reg_AraC-type_HTH"/>
</dbReference>
<dbReference type="InterPro" id="IPR050204">
    <property type="entry name" value="AraC_XylS_family_regulators"/>
</dbReference>
<dbReference type="InterPro" id="IPR018060">
    <property type="entry name" value="HTH_AraC"/>
</dbReference>
<dbReference type="PANTHER" id="PTHR46796:SF6">
    <property type="entry name" value="ARAC SUBFAMILY"/>
    <property type="match status" value="1"/>
</dbReference>
<accession>A0ABR6Y7B0</accession>
<dbReference type="PANTHER" id="PTHR46796">
    <property type="entry name" value="HTH-TYPE TRANSCRIPTIONAL ACTIVATOR RHAS-RELATED"/>
    <property type="match status" value="1"/>
</dbReference>
<dbReference type="PROSITE" id="PS01124">
    <property type="entry name" value="HTH_ARAC_FAMILY_2"/>
    <property type="match status" value="1"/>
</dbReference>
<evidence type="ECO:0000259" key="4">
    <source>
        <dbReference type="PROSITE" id="PS01124"/>
    </source>
</evidence>
<evidence type="ECO:0000256" key="3">
    <source>
        <dbReference type="ARBA" id="ARBA00023163"/>
    </source>
</evidence>
<dbReference type="RefSeq" id="WP_186940491.1">
    <property type="nucleotide sequence ID" value="NZ_JACOGA010000002.1"/>
</dbReference>
<dbReference type="Proteomes" id="UP000624279">
    <property type="component" value="Unassembled WGS sequence"/>
</dbReference>
<keyword evidence="6" id="KW-1185">Reference proteome</keyword>
<dbReference type="Pfam" id="PF12833">
    <property type="entry name" value="HTH_18"/>
    <property type="match status" value="1"/>
</dbReference>
<evidence type="ECO:0000313" key="6">
    <source>
        <dbReference type="Proteomes" id="UP000624279"/>
    </source>
</evidence>
<dbReference type="SMART" id="SM00342">
    <property type="entry name" value="HTH_ARAC"/>
    <property type="match status" value="1"/>
</dbReference>
<dbReference type="SUPFAM" id="SSF46689">
    <property type="entry name" value="Homeodomain-like"/>
    <property type="match status" value="2"/>
</dbReference>
<evidence type="ECO:0000256" key="1">
    <source>
        <dbReference type="ARBA" id="ARBA00023015"/>
    </source>
</evidence>